<feature type="region of interest" description="Disordered" evidence="1">
    <location>
        <begin position="284"/>
        <end position="347"/>
    </location>
</feature>
<evidence type="ECO:0000259" key="2">
    <source>
        <dbReference type="PROSITE" id="PS50878"/>
    </source>
</evidence>
<keyword evidence="3" id="KW-0808">Transferase</keyword>
<accession>A0AAW1JYW4</accession>
<dbReference type="GO" id="GO:0003676">
    <property type="term" value="F:nucleic acid binding"/>
    <property type="evidence" value="ECO:0007669"/>
    <property type="project" value="InterPro"/>
</dbReference>
<dbReference type="Pfam" id="PF07530">
    <property type="entry name" value="PRE_C2HC"/>
    <property type="match status" value="1"/>
</dbReference>
<dbReference type="SMART" id="SM00343">
    <property type="entry name" value="ZnF_C2HC"/>
    <property type="match status" value="3"/>
</dbReference>
<evidence type="ECO:0000256" key="1">
    <source>
        <dbReference type="SAM" id="MobiDB-lite"/>
    </source>
</evidence>
<dbReference type="InterPro" id="IPR006579">
    <property type="entry name" value="Pre_C2HC_dom"/>
</dbReference>
<feature type="compositionally biased region" description="Basic and acidic residues" evidence="1">
    <location>
        <begin position="319"/>
        <end position="328"/>
    </location>
</feature>
<comment type="caution">
    <text evidence="3">The sequence shown here is derived from an EMBL/GenBank/DDBJ whole genome shotgun (WGS) entry which is preliminary data.</text>
</comment>
<evidence type="ECO:0000313" key="4">
    <source>
        <dbReference type="Proteomes" id="UP001458880"/>
    </source>
</evidence>
<dbReference type="AlphaFoldDB" id="A0AAW1JYW4"/>
<dbReference type="GO" id="GO:0003964">
    <property type="term" value="F:RNA-directed DNA polymerase activity"/>
    <property type="evidence" value="ECO:0007669"/>
    <property type="project" value="UniProtKB-KW"/>
</dbReference>
<protein>
    <submittedName>
        <fullName evidence="3">Reverse transcriptase (RNA-dependent DNA polymerase)</fullName>
    </submittedName>
</protein>
<feature type="compositionally biased region" description="Basic residues" evidence="1">
    <location>
        <begin position="329"/>
        <end position="347"/>
    </location>
</feature>
<dbReference type="InterPro" id="IPR052560">
    <property type="entry name" value="RdDP_mobile_element"/>
</dbReference>
<evidence type="ECO:0000313" key="3">
    <source>
        <dbReference type="EMBL" id="KAK9710028.1"/>
    </source>
</evidence>
<dbReference type="InterPro" id="IPR000477">
    <property type="entry name" value="RT_dom"/>
</dbReference>
<organism evidence="3 4">
    <name type="scientific">Popillia japonica</name>
    <name type="common">Japanese beetle</name>
    <dbReference type="NCBI Taxonomy" id="7064"/>
    <lineage>
        <taxon>Eukaryota</taxon>
        <taxon>Metazoa</taxon>
        <taxon>Ecdysozoa</taxon>
        <taxon>Arthropoda</taxon>
        <taxon>Hexapoda</taxon>
        <taxon>Insecta</taxon>
        <taxon>Pterygota</taxon>
        <taxon>Neoptera</taxon>
        <taxon>Endopterygota</taxon>
        <taxon>Coleoptera</taxon>
        <taxon>Polyphaga</taxon>
        <taxon>Scarabaeiformia</taxon>
        <taxon>Scarabaeidae</taxon>
        <taxon>Rutelinae</taxon>
        <taxon>Popillia</taxon>
    </lineage>
</organism>
<dbReference type="InterPro" id="IPR001878">
    <property type="entry name" value="Znf_CCHC"/>
</dbReference>
<feature type="compositionally biased region" description="Basic residues" evidence="1">
    <location>
        <begin position="297"/>
        <end position="315"/>
    </location>
</feature>
<name>A0AAW1JYW4_POPJA</name>
<dbReference type="EMBL" id="JASPKY010000299">
    <property type="protein sequence ID" value="KAK9710028.1"/>
    <property type="molecule type" value="Genomic_DNA"/>
</dbReference>
<dbReference type="Pfam" id="PF00078">
    <property type="entry name" value="RVT_1"/>
    <property type="match status" value="1"/>
</dbReference>
<proteinExistence type="predicted"/>
<dbReference type="SUPFAM" id="SSF56219">
    <property type="entry name" value="DNase I-like"/>
    <property type="match status" value="1"/>
</dbReference>
<reference evidence="3 4" key="1">
    <citation type="journal article" date="2024" name="BMC Genomics">
        <title>De novo assembly and annotation of Popillia japonica's genome with initial clues to its potential as an invasive pest.</title>
        <authorList>
            <person name="Cucini C."/>
            <person name="Boschi S."/>
            <person name="Funari R."/>
            <person name="Cardaioli E."/>
            <person name="Iannotti N."/>
            <person name="Marturano G."/>
            <person name="Paoli F."/>
            <person name="Bruttini M."/>
            <person name="Carapelli A."/>
            <person name="Frati F."/>
            <person name="Nardi F."/>
        </authorList>
    </citation>
    <scope>NUCLEOTIDE SEQUENCE [LARGE SCALE GENOMIC DNA]</scope>
    <source>
        <strain evidence="3">DMR45628</strain>
    </source>
</reference>
<dbReference type="InterPro" id="IPR043502">
    <property type="entry name" value="DNA/RNA_pol_sf"/>
</dbReference>
<feature type="compositionally biased region" description="Acidic residues" evidence="1">
    <location>
        <begin position="101"/>
        <end position="113"/>
    </location>
</feature>
<dbReference type="CDD" id="cd01650">
    <property type="entry name" value="RT_nLTR_like"/>
    <property type="match status" value="1"/>
</dbReference>
<feature type="region of interest" description="Disordered" evidence="1">
    <location>
        <begin position="35"/>
        <end position="82"/>
    </location>
</feature>
<keyword evidence="3" id="KW-0548">Nucleotidyltransferase</keyword>
<feature type="region of interest" description="Disordered" evidence="1">
    <location>
        <begin position="96"/>
        <end position="122"/>
    </location>
</feature>
<sequence>MEEKNKLIQECLPGIKKDKEELAYVERMLKEVEENAEEFQTVKKSRQSSRKVTETVKSVKSQETLSQKERDTQKKNSKEQEVIKVTDIEEEIRYTQKWDESDVQDSESEGEEEVISKPKRPPPIVLREQGRLSVIRKEAEANNIKILNEEEALKVVLRGIPTDFSEEDVQGELEEQGFPVLKVKRMKRFKEDMPMMLVDVKKSDEGKKLFALKEVVGMKIKAEAKRKPTSSAQCFRCQMYGHVQYRCTAAHKCVRCAEEHPSRECPLKGKKNINPKCANCGGQHHAASRDCPEHPPKLKRKGRRKREKRLVKGGQHHAASRDCPEHPPKLKRKGRRKREKRLVKPKEKKVRVIPRWMAGFQTITEDRVTAPGGGVAVLVKNKLAARKVRFQTRIEAVGAAVKIEGKEVLVVNPNGKKLQQWLNQNPRIQMKAPAEHTYYPENGRMSDVLDIFLTKALPMSDAVTKMKLDSDHCPVIIELKAGFTPRRKMTKKINWMKFISLCSKLQYQEENAAKQLTEDIQRVLRECEVERPVSFTDRWELNDREKALLKKKYEAKQRWSKTRSVSDKRELNQLKRKVDDMIAQKKEEHLGKTVDGIQENPTSLWPLLRRMGGGSQPNAPIRFDNRWLYEDQEKAEAIAGQLEMQFRFVQTAPEKIRGDVMEEVVKIDHAVVQDPPEIRKDELQNLMGESATYELLKIVNAVFKWANFPNIWKLATIVTIPKGGKDPTVIENRRPINLLDGFSKITKRMLKDKIETFLEEHELIPKNQFGFRQGPRKVAVAAFVDVEKAYDKVWREAVVFKMRKLGVPIELIKVTRSWLEGRRFRVKLQKAVSRERIALEGLPQGSPLSPLLFNIFVLDLPNAIAVPTARVFQFADDTAIVVQGLNLESSLKKLEQGLKEVGVFAANWNMKINESKTEVVKFTKKIPRRQFILWNSRKIKVKNLANYLGITVDNRLSFDSHVRRRGVLAAASMMKLYPIVLRLEEEESWQLQVYWELPVGYQERGNQRAVPAGRFEGAARFIGNFPWVTRNAEIRELFQLEDLRERAMRRTEAGIRMSNHPSAQIQGFGAKIS</sequence>
<dbReference type="InterPro" id="IPR036691">
    <property type="entry name" value="Endo/exonu/phosph_ase_sf"/>
</dbReference>
<feature type="compositionally biased region" description="Basic and acidic residues" evidence="1">
    <location>
        <begin position="66"/>
        <end position="82"/>
    </location>
</feature>
<dbReference type="GO" id="GO:0008270">
    <property type="term" value="F:zinc ion binding"/>
    <property type="evidence" value="ECO:0007669"/>
    <property type="project" value="InterPro"/>
</dbReference>
<dbReference type="PANTHER" id="PTHR36688">
    <property type="entry name" value="ENDO/EXONUCLEASE/PHOSPHATASE DOMAIN-CONTAINING PROTEIN"/>
    <property type="match status" value="1"/>
</dbReference>
<gene>
    <name evidence="3" type="ORF">QE152_g26289</name>
</gene>
<dbReference type="SUPFAM" id="SSF56672">
    <property type="entry name" value="DNA/RNA polymerases"/>
    <property type="match status" value="1"/>
</dbReference>
<keyword evidence="3" id="KW-0695">RNA-directed DNA polymerase</keyword>
<feature type="compositionally biased region" description="Basic and acidic residues" evidence="1">
    <location>
        <begin position="287"/>
        <end position="296"/>
    </location>
</feature>
<dbReference type="PROSITE" id="PS50878">
    <property type="entry name" value="RT_POL"/>
    <property type="match status" value="1"/>
</dbReference>
<dbReference type="PANTHER" id="PTHR36688:SF2">
    <property type="entry name" value="ENDONUCLEASE_EXONUCLEASE_PHOSPHATASE DOMAIN-CONTAINING PROTEIN"/>
    <property type="match status" value="1"/>
</dbReference>
<feature type="domain" description="Reverse transcriptase" evidence="2">
    <location>
        <begin position="701"/>
        <end position="952"/>
    </location>
</feature>
<keyword evidence="4" id="KW-1185">Reference proteome</keyword>
<dbReference type="Proteomes" id="UP001458880">
    <property type="component" value="Unassembled WGS sequence"/>
</dbReference>
<feature type="compositionally biased region" description="Polar residues" evidence="1">
    <location>
        <begin position="55"/>
        <end position="65"/>
    </location>
</feature>